<evidence type="ECO:0000256" key="1">
    <source>
        <dbReference type="SAM" id="SignalP"/>
    </source>
</evidence>
<accession>A0A224YCG0</accession>
<sequence>MQLMGMRNLPALIIVMLLTAIVTRTEVSEQAKAGEQNEQTENAGQKQSVDIAEFYATNETILILGGLTSTYPCMVDLIDVTSTTQTSFTRYYKEGERFQKKDLTGIFRGLGDNSTKFDRMTVTPRQERGSTAYPPPWNTEEAMVYESALKDCALFHVRPMQPSKTITRYQAQGRQSVRGARDLYDVRLKTSITQTQRGEQCIEELKTLIKAAPPNGQHVQMPDTLSNCKKQCTSDDTCHPVLAET</sequence>
<evidence type="ECO:0000313" key="2">
    <source>
        <dbReference type="EMBL" id="MAA15407.1"/>
    </source>
</evidence>
<protein>
    <submittedName>
        <fullName evidence="2">Lipocalin</fullName>
    </submittedName>
</protein>
<name>A0A224YCG0_9ACAR</name>
<dbReference type="AlphaFoldDB" id="A0A224YCG0"/>
<dbReference type="EMBL" id="GFPF01004261">
    <property type="protein sequence ID" value="MAA15407.1"/>
    <property type="molecule type" value="Transcribed_RNA"/>
</dbReference>
<feature type="signal peptide" evidence="1">
    <location>
        <begin position="1"/>
        <end position="24"/>
    </location>
</feature>
<organism evidence="2">
    <name type="scientific">Rhipicephalus zambeziensis</name>
    <dbReference type="NCBI Taxonomy" id="60191"/>
    <lineage>
        <taxon>Eukaryota</taxon>
        <taxon>Metazoa</taxon>
        <taxon>Ecdysozoa</taxon>
        <taxon>Arthropoda</taxon>
        <taxon>Chelicerata</taxon>
        <taxon>Arachnida</taxon>
        <taxon>Acari</taxon>
        <taxon>Parasitiformes</taxon>
        <taxon>Ixodida</taxon>
        <taxon>Ixodoidea</taxon>
        <taxon>Ixodidae</taxon>
        <taxon>Rhipicephalinae</taxon>
        <taxon>Rhipicephalus</taxon>
        <taxon>Rhipicephalus</taxon>
    </lineage>
</organism>
<keyword evidence="1" id="KW-0732">Signal</keyword>
<feature type="chain" id="PRO_5012827234" evidence="1">
    <location>
        <begin position="25"/>
        <end position="245"/>
    </location>
</feature>
<reference evidence="2" key="1">
    <citation type="journal article" date="2017" name="Parasit. Vectors">
        <title>Sialotranscriptomics of Rhipicephalus zambeziensis reveals intricate expression profiles of secretory proteins and suggests tight temporal transcriptional regulation during blood-feeding.</title>
        <authorList>
            <person name="de Castro M.H."/>
            <person name="de Klerk D."/>
            <person name="Pienaar R."/>
            <person name="Rees D.J.G."/>
            <person name="Mans B.J."/>
        </authorList>
    </citation>
    <scope>NUCLEOTIDE SEQUENCE</scope>
    <source>
        <tissue evidence="2">Salivary glands</tissue>
    </source>
</reference>
<proteinExistence type="predicted"/>